<dbReference type="EMBL" id="VSSQ01086078">
    <property type="protein sequence ID" value="MPN33530.1"/>
    <property type="molecule type" value="Genomic_DNA"/>
</dbReference>
<protein>
    <submittedName>
        <fullName evidence="1">Uncharacterized protein</fullName>
    </submittedName>
</protein>
<gene>
    <name evidence="1" type="ORF">SDC9_181018</name>
</gene>
<evidence type="ECO:0000313" key="1">
    <source>
        <dbReference type="EMBL" id="MPN33530.1"/>
    </source>
</evidence>
<proteinExistence type="predicted"/>
<sequence length="35" mass="3884">MIGDDNIQFVFNAFDLLNCTDPAVYGNNEICSCLN</sequence>
<dbReference type="AlphaFoldDB" id="A0A645H4C3"/>
<organism evidence="1">
    <name type="scientific">bioreactor metagenome</name>
    <dbReference type="NCBI Taxonomy" id="1076179"/>
    <lineage>
        <taxon>unclassified sequences</taxon>
        <taxon>metagenomes</taxon>
        <taxon>ecological metagenomes</taxon>
    </lineage>
</organism>
<accession>A0A645H4C3</accession>
<reference evidence="1" key="1">
    <citation type="submission" date="2019-08" db="EMBL/GenBank/DDBJ databases">
        <authorList>
            <person name="Kucharzyk K."/>
            <person name="Murdoch R.W."/>
            <person name="Higgins S."/>
            <person name="Loffler F."/>
        </authorList>
    </citation>
    <scope>NUCLEOTIDE SEQUENCE</scope>
</reference>
<comment type="caution">
    <text evidence="1">The sequence shown here is derived from an EMBL/GenBank/DDBJ whole genome shotgun (WGS) entry which is preliminary data.</text>
</comment>
<name>A0A645H4C3_9ZZZZ</name>